<feature type="signal peptide" evidence="2">
    <location>
        <begin position="1"/>
        <end position="22"/>
    </location>
</feature>
<dbReference type="AlphaFoldDB" id="A0A1I2GGM9"/>
<proteinExistence type="predicted"/>
<protein>
    <submittedName>
        <fullName evidence="3">Uncharacterized protein</fullName>
    </submittedName>
</protein>
<keyword evidence="2" id="KW-0732">Signal</keyword>
<reference evidence="3 4" key="1">
    <citation type="submission" date="2016-10" db="EMBL/GenBank/DDBJ databases">
        <authorList>
            <person name="de Groot N.N."/>
        </authorList>
    </citation>
    <scope>NUCLEOTIDE SEQUENCE [LARGE SCALE GENOMIC DNA]</scope>
    <source>
        <strain evidence="3 4">DSM 26130</strain>
    </source>
</reference>
<dbReference type="Proteomes" id="UP000198598">
    <property type="component" value="Unassembled WGS sequence"/>
</dbReference>
<evidence type="ECO:0000313" key="3">
    <source>
        <dbReference type="EMBL" id="SFF16353.1"/>
    </source>
</evidence>
<evidence type="ECO:0000313" key="4">
    <source>
        <dbReference type="Proteomes" id="UP000198598"/>
    </source>
</evidence>
<dbReference type="RefSeq" id="WP_093834343.1">
    <property type="nucleotide sequence ID" value="NZ_FOLQ01000032.1"/>
</dbReference>
<evidence type="ECO:0000256" key="2">
    <source>
        <dbReference type="SAM" id="SignalP"/>
    </source>
</evidence>
<feature type="region of interest" description="Disordered" evidence="1">
    <location>
        <begin position="29"/>
        <end position="60"/>
    </location>
</feature>
<organism evidence="3 4">
    <name type="scientific">Spirosoma endophyticum</name>
    <dbReference type="NCBI Taxonomy" id="662367"/>
    <lineage>
        <taxon>Bacteria</taxon>
        <taxon>Pseudomonadati</taxon>
        <taxon>Bacteroidota</taxon>
        <taxon>Cytophagia</taxon>
        <taxon>Cytophagales</taxon>
        <taxon>Cytophagaceae</taxon>
        <taxon>Spirosoma</taxon>
    </lineage>
</organism>
<keyword evidence="4" id="KW-1185">Reference proteome</keyword>
<evidence type="ECO:0000256" key="1">
    <source>
        <dbReference type="SAM" id="MobiDB-lite"/>
    </source>
</evidence>
<gene>
    <name evidence="3" type="ORF">SAMN05216167_13214</name>
</gene>
<name>A0A1I2GGM9_9BACT</name>
<sequence length="60" mass="6436">MRTNLKCLVTLFTLATALTLVSCQPESIDSRTPTAKKIIHPTLADGDDDQPPKTGWPGGN</sequence>
<dbReference type="STRING" id="662367.SAMN05216167_13214"/>
<dbReference type="EMBL" id="FOLQ01000032">
    <property type="protein sequence ID" value="SFF16353.1"/>
    <property type="molecule type" value="Genomic_DNA"/>
</dbReference>
<feature type="chain" id="PRO_5011594968" evidence="2">
    <location>
        <begin position="23"/>
        <end position="60"/>
    </location>
</feature>
<accession>A0A1I2GGM9</accession>
<dbReference type="PROSITE" id="PS51257">
    <property type="entry name" value="PROKAR_LIPOPROTEIN"/>
    <property type="match status" value="1"/>
</dbReference>